<dbReference type="InterPro" id="IPR001753">
    <property type="entry name" value="Enoyl-CoA_hydra/iso"/>
</dbReference>
<dbReference type="SUPFAM" id="SSF52096">
    <property type="entry name" value="ClpP/crotonase"/>
    <property type="match status" value="1"/>
</dbReference>
<organism evidence="1 2">
    <name type="scientific">Stylonychia lemnae</name>
    <name type="common">Ciliate</name>
    <dbReference type="NCBI Taxonomy" id="5949"/>
    <lineage>
        <taxon>Eukaryota</taxon>
        <taxon>Sar</taxon>
        <taxon>Alveolata</taxon>
        <taxon>Ciliophora</taxon>
        <taxon>Intramacronucleata</taxon>
        <taxon>Spirotrichea</taxon>
        <taxon>Stichotrichia</taxon>
        <taxon>Sporadotrichida</taxon>
        <taxon>Oxytrichidae</taxon>
        <taxon>Stylonychinae</taxon>
        <taxon>Stylonychia</taxon>
    </lineage>
</organism>
<evidence type="ECO:0000313" key="1">
    <source>
        <dbReference type="EMBL" id="CDW82782.1"/>
    </source>
</evidence>
<evidence type="ECO:0000313" key="2">
    <source>
        <dbReference type="Proteomes" id="UP000039865"/>
    </source>
</evidence>
<name>A0A078AN49_STYLE</name>
<dbReference type="AlphaFoldDB" id="A0A078AN49"/>
<gene>
    <name evidence="1" type="primary">Contig4854.g5192</name>
    <name evidence="1" type="ORF">STYLEM_11817</name>
</gene>
<dbReference type="Proteomes" id="UP000039865">
    <property type="component" value="Unassembled WGS sequence"/>
</dbReference>
<dbReference type="OrthoDB" id="412284at2759"/>
<dbReference type="Gene3D" id="3.90.226.10">
    <property type="entry name" value="2-enoyl-CoA Hydratase, Chain A, domain 1"/>
    <property type="match status" value="1"/>
</dbReference>
<accession>A0A078AN49</accession>
<dbReference type="PANTHER" id="PTHR11941:SF75">
    <property type="entry name" value="ENOYL-COA HYDRATASE_ISOMERASE FAMILY PROTEIN"/>
    <property type="match status" value="1"/>
</dbReference>
<protein>
    <submittedName>
        <fullName evidence="1">Enoyl-hydratase isomerase</fullName>
    </submittedName>
</protein>
<dbReference type="GO" id="GO:0006635">
    <property type="term" value="P:fatty acid beta-oxidation"/>
    <property type="evidence" value="ECO:0007669"/>
    <property type="project" value="TreeGrafter"/>
</dbReference>
<keyword evidence="1" id="KW-0413">Isomerase</keyword>
<dbReference type="Pfam" id="PF00378">
    <property type="entry name" value="ECH_1"/>
    <property type="match status" value="1"/>
</dbReference>
<dbReference type="CDD" id="cd06558">
    <property type="entry name" value="crotonase-like"/>
    <property type="match status" value="1"/>
</dbReference>
<dbReference type="PANTHER" id="PTHR11941">
    <property type="entry name" value="ENOYL-COA HYDRATASE-RELATED"/>
    <property type="match status" value="1"/>
</dbReference>
<dbReference type="GO" id="GO:0005777">
    <property type="term" value="C:peroxisome"/>
    <property type="evidence" value="ECO:0007669"/>
    <property type="project" value="TreeGrafter"/>
</dbReference>
<dbReference type="GO" id="GO:0004165">
    <property type="term" value="F:delta(3)-delta(2)-enoyl-CoA isomerase activity"/>
    <property type="evidence" value="ECO:0007669"/>
    <property type="project" value="TreeGrafter"/>
</dbReference>
<dbReference type="EMBL" id="CCKQ01011239">
    <property type="protein sequence ID" value="CDW82782.1"/>
    <property type="molecule type" value="Genomic_DNA"/>
</dbReference>
<dbReference type="InterPro" id="IPR029045">
    <property type="entry name" value="ClpP/crotonase-like_dom_sf"/>
</dbReference>
<dbReference type="OMA" id="SIVCTNP"/>
<sequence>MLSFADIIAQAKEEDVALVQDKDIFYLVLNTEQNFLTYSLIDKVHRFLDQIENTPGAGCLVTIGTKKFFSTGFELSHWMKDFNEAYVQTLIAQKLFARILTFEIPTLSVFNGPAIAGGLLLGLAHDFRIMKEDKTYVCLSEINLGFSVPSGLSQLIKNQVPPKSSKNLIYGGRFNSQQSLKLDVVDQLFKDEAQMMTQIREFAKEYAPKGQHRSSLRDLKQNIHKNTYRDLLNEGLTLGIVQTKSGPKL</sequence>
<dbReference type="InParanoid" id="A0A078AN49"/>
<proteinExistence type="predicted"/>
<reference evidence="1 2" key="1">
    <citation type="submission" date="2014-06" db="EMBL/GenBank/DDBJ databases">
        <authorList>
            <person name="Swart Estienne"/>
        </authorList>
    </citation>
    <scope>NUCLEOTIDE SEQUENCE [LARGE SCALE GENOMIC DNA]</scope>
    <source>
        <strain evidence="1 2">130c</strain>
    </source>
</reference>
<keyword evidence="2" id="KW-1185">Reference proteome</keyword>